<evidence type="ECO:0000313" key="2">
    <source>
        <dbReference type="EMBL" id="CCH57543.1"/>
    </source>
</evidence>
<reference evidence="2 3" key="1">
    <citation type="journal article" date="2012" name="J. Bacteriol.">
        <title>Genome Sequence of the Filamentous Bacterium Fibrisoma limi BUZ 3T.</title>
        <authorList>
            <person name="Filippini M."/>
            <person name="Qi W."/>
            <person name="Jaenicke S."/>
            <person name="Goesmann A."/>
            <person name="Smits T.H."/>
            <person name="Bagheri H.C."/>
        </authorList>
    </citation>
    <scope>NUCLEOTIDE SEQUENCE [LARGE SCALE GENOMIC DNA]</scope>
    <source>
        <strain evidence="3">BUZ 3T</strain>
        <plasmid evidence="2 3">pFLIM01</plasmid>
    </source>
</reference>
<keyword evidence="1" id="KW-0472">Membrane</keyword>
<proteinExistence type="predicted"/>
<sequence>MGGRFRRRGRCATGHPERRAGTEFNIQVMIVTLSSVLGASAELAYEQVKRPVLLHYVAHPLIRFVPQTPFPAIWQEGEYETKMLLFGLIPLGHQLIRIELPGLADDGSFRVRDNGQGHLARTWDHRIHIDPVDTGRCRYTDRVTVQAGLLTPFVWLFALGFYAWRQYRWKRLVRLNFQPINHL</sequence>
<organism evidence="2 3">
    <name type="scientific">Fibrisoma limi BUZ 3</name>
    <dbReference type="NCBI Taxonomy" id="1185876"/>
    <lineage>
        <taxon>Bacteria</taxon>
        <taxon>Pseudomonadati</taxon>
        <taxon>Bacteroidota</taxon>
        <taxon>Cytophagia</taxon>
        <taxon>Cytophagales</taxon>
        <taxon>Spirosomataceae</taxon>
        <taxon>Fibrisoma</taxon>
    </lineage>
</organism>
<keyword evidence="1" id="KW-0812">Transmembrane</keyword>
<dbReference type="AlphaFoldDB" id="I2GTU2"/>
<gene>
    <name evidence="2" type="ORF">BN8_p06724</name>
</gene>
<accession>I2GTU2</accession>
<dbReference type="Proteomes" id="UP000009309">
    <property type="component" value="Plasmid pFLIM01"/>
</dbReference>
<feature type="transmembrane region" description="Helical" evidence="1">
    <location>
        <begin position="143"/>
        <end position="164"/>
    </location>
</feature>
<evidence type="ECO:0000313" key="3">
    <source>
        <dbReference type="Proteomes" id="UP000009309"/>
    </source>
</evidence>
<keyword evidence="3" id="KW-1185">Reference proteome</keyword>
<dbReference type="EMBL" id="HE805916">
    <property type="protein sequence ID" value="CCH57543.1"/>
    <property type="molecule type" value="Genomic_DNA"/>
</dbReference>
<evidence type="ECO:0000256" key="1">
    <source>
        <dbReference type="SAM" id="Phobius"/>
    </source>
</evidence>
<keyword evidence="1" id="KW-1133">Transmembrane helix</keyword>
<protein>
    <submittedName>
        <fullName evidence="2">Uncharacterized protein</fullName>
    </submittedName>
</protein>
<keyword evidence="2" id="KW-0614">Plasmid</keyword>
<name>I2GTU2_9BACT</name>
<geneLocation type="plasmid" evidence="2 3">
    <name>pFLIM01</name>
</geneLocation>